<gene>
    <name evidence="4" type="ORF">GHT07_03655</name>
</gene>
<evidence type="ECO:0000313" key="5">
    <source>
        <dbReference type="Proteomes" id="UP000487350"/>
    </source>
</evidence>
<keyword evidence="2" id="KW-0732">Signal</keyword>
<dbReference type="InterPro" id="IPR021255">
    <property type="entry name" value="DUF2807"/>
</dbReference>
<dbReference type="PANTHER" id="PTHR39200">
    <property type="entry name" value="HYPOTHETICAL EXPORTED PROTEIN"/>
    <property type="match status" value="1"/>
</dbReference>
<proteinExistence type="predicted"/>
<dbReference type="Pfam" id="PF10988">
    <property type="entry name" value="DUF2807"/>
    <property type="match status" value="1"/>
</dbReference>
<dbReference type="Proteomes" id="UP000487350">
    <property type="component" value="Unassembled WGS sequence"/>
</dbReference>
<dbReference type="OrthoDB" id="8885859at2"/>
<sequence>MHSPHITPRSHRVVAAGLAIVLSCASASAFAGWFGGDTVKGNGIVKMQERALGHFTGVELSLPAQVEVRIGNVESVVIEGDENILPLVASVIEDGALQLRASRRHLDIESKKLEIIVNAKEISDLGIGGSGSITADSLRSPKLHLGIGGGGSIEVKQLQSDAVEAAIGGSGAIKLGGGSTRKLSISIGGSGDVRARGLKAEDASVSIGGSGSATLWTTGTLQTSIAGSGDVSYYGDPKTSSSVVGSGRIKRMGAAPQ</sequence>
<evidence type="ECO:0000256" key="2">
    <source>
        <dbReference type="SAM" id="SignalP"/>
    </source>
</evidence>
<evidence type="ECO:0000313" key="4">
    <source>
        <dbReference type="EMBL" id="MRD46358.1"/>
    </source>
</evidence>
<comment type="caution">
    <text evidence="4">The sequence shown here is derived from an EMBL/GenBank/DDBJ whole genome shotgun (WGS) entry which is preliminary data.</text>
</comment>
<accession>A0A844AVE9</accession>
<dbReference type="EMBL" id="WJBU01000002">
    <property type="protein sequence ID" value="MRD46358.1"/>
    <property type="molecule type" value="Genomic_DNA"/>
</dbReference>
<organism evidence="4 5">
    <name type="scientific">Caenimonas koreensis DSM 17982</name>
    <dbReference type="NCBI Taxonomy" id="1121255"/>
    <lineage>
        <taxon>Bacteria</taxon>
        <taxon>Pseudomonadati</taxon>
        <taxon>Pseudomonadota</taxon>
        <taxon>Betaproteobacteria</taxon>
        <taxon>Burkholderiales</taxon>
        <taxon>Comamonadaceae</taxon>
        <taxon>Caenimonas</taxon>
    </lineage>
</organism>
<dbReference type="Gene3D" id="2.160.20.120">
    <property type="match status" value="1"/>
</dbReference>
<feature type="domain" description="Putative auto-transporter adhesin head GIN" evidence="3">
    <location>
        <begin position="54"/>
        <end position="237"/>
    </location>
</feature>
<dbReference type="RefSeq" id="WP_153583681.1">
    <property type="nucleotide sequence ID" value="NZ_WJBU01000002.1"/>
</dbReference>
<evidence type="ECO:0000256" key="1">
    <source>
        <dbReference type="SAM" id="MobiDB-lite"/>
    </source>
</evidence>
<feature type="region of interest" description="Disordered" evidence="1">
    <location>
        <begin position="237"/>
        <end position="257"/>
    </location>
</feature>
<dbReference type="PANTHER" id="PTHR39200:SF1">
    <property type="entry name" value="AUTO-TRANSPORTER ADHESIN HEAD GIN DOMAIN-CONTAINING PROTEIN-RELATED"/>
    <property type="match status" value="1"/>
</dbReference>
<reference evidence="4 5" key="1">
    <citation type="submission" date="2019-11" db="EMBL/GenBank/DDBJ databases">
        <title>Caenimonas koreensis gen. nov., sp. nov., isolated from activated sludge.</title>
        <authorList>
            <person name="Seung H.R."/>
        </authorList>
    </citation>
    <scope>NUCLEOTIDE SEQUENCE [LARGE SCALE GENOMIC DNA]</scope>
    <source>
        <strain evidence="4 5">EMB320</strain>
    </source>
</reference>
<evidence type="ECO:0000259" key="3">
    <source>
        <dbReference type="Pfam" id="PF10988"/>
    </source>
</evidence>
<name>A0A844AVE9_9BURK</name>
<keyword evidence="5" id="KW-1185">Reference proteome</keyword>
<protein>
    <submittedName>
        <fullName evidence="4">DUF2807 domain-containing protein</fullName>
    </submittedName>
</protein>
<feature type="chain" id="PRO_5032647598" evidence="2">
    <location>
        <begin position="32"/>
        <end position="257"/>
    </location>
</feature>
<feature type="signal peptide" evidence="2">
    <location>
        <begin position="1"/>
        <end position="31"/>
    </location>
</feature>
<dbReference type="AlphaFoldDB" id="A0A844AVE9"/>